<proteinExistence type="predicted"/>
<reference evidence="1 2" key="1">
    <citation type="submission" date="2020-04" db="EMBL/GenBank/DDBJ databases">
        <title>Molecular characterization of pseudomonads from Agaricus bisporus reveal novel blotch 2 pathogens in Western Europe.</title>
        <authorList>
            <person name="Taparia T."/>
            <person name="Krijger M."/>
            <person name="Haynes E."/>
            <person name="Elpinstone J.G."/>
            <person name="Noble R."/>
            <person name="Van Der Wolf J."/>
        </authorList>
    </citation>
    <scope>NUCLEOTIDE SEQUENCE [LARGE SCALE GENOMIC DNA]</scope>
    <source>
        <strain evidence="1 2">G9001</strain>
    </source>
</reference>
<comment type="caution">
    <text evidence="1">The sequence shown here is derived from an EMBL/GenBank/DDBJ whole genome shotgun (WGS) entry which is preliminary data.</text>
</comment>
<gene>
    <name evidence="1" type="ORF">HX830_04270</name>
</gene>
<dbReference type="EMBL" id="JACAQA010000003">
    <property type="protein sequence ID" value="NWB84089.1"/>
    <property type="molecule type" value="Genomic_DNA"/>
</dbReference>
<evidence type="ECO:0000313" key="1">
    <source>
        <dbReference type="EMBL" id="NWB84089.1"/>
    </source>
</evidence>
<sequence>MKGLQHFYGLHRSADFYWPGYWSSAIDLISAFLEWIDASSELILDVSMCRMANNVASGLGLRSSL</sequence>
<accession>A0A7Y7WMC1</accession>
<dbReference type="Proteomes" id="UP000522864">
    <property type="component" value="Unassembled WGS sequence"/>
</dbReference>
<protein>
    <submittedName>
        <fullName evidence="1">Uncharacterized protein</fullName>
    </submittedName>
</protein>
<name>A0A7Y7WMC1_9PSED</name>
<dbReference type="RefSeq" id="WP_177099069.1">
    <property type="nucleotide sequence ID" value="NZ_JACAQA010000003.1"/>
</dbReference>
<dbReference type="AlphaFoldDB" id="A0A7Y7WMC1"/>
<organism evidence="1 2">
    <name type="scientific">Pseudomonas gingeri</name>
    <dbReference type="NCBI Taxonomy" id="117681"/>
    <lineage>
        <taxon>Bacteria</taxon>
        <taxon>Pseudomonadati</taxon>
        <taxon>Pseudomonadota</taxon>
        <taxon>Gammaproteobacteria</taxon>
        <taxon>Pseudomonadales</taxon>
        <taxon>Pseudomonadaceae</taxon>
        <taxon>Pseudomonas</taxon>
    </lineage>
</organism>
<evidence type="ECO:0000313" key="2">
    <source>
        <dbReference type="Proteomes" id="UP000522864"/>
    </source>
</evidence>